<evidence type="ECO:0000256" key="6">
    <source>
        <dbReference type="ARBA" id="ARBA00023136"/>
    </source>
</evidence>
<evidence type="ECO:0000313" key="10">
    <source>
        <dbReference type="Proteomes" id="UP000282311"/>
    </source>
</evidence>
<dbReference type="PROSITE" id="PS50928">
    <property type="entry name" value="ABC_TM1"/>
    <property type="match status" value="1"/>
</dbReference>
<dbReference type="GO" id="GO:0055085">
    <property type="term" value="P:transmembrane transport"/>
    <property type="evidence" value="ECO:0007669"/>
    <property type="project" value="InterPro"/>
</dbReference>
<feature type="transmembrane region" description="Helical" evidence="7">
    <location>
        <begin position="179"/>
        <end position="205"/>
    </location>
</feature>
<evidence type="ECO:0000256" key="5">
    <source>
        <dbReference type="ARBA" id="ARBA00022989"/>
    </source>
</evidence>
<feature type="transmembrane region" description="Helical" evidence="7">
    <location>
        <begin position="226"/>
        <end position="250"/>
    </location>
</feature>
<comment type="similarity">
    <text evidence="7">Belongs to the binding-protein-dependent transport system permease family.</text>
</comment>
<evidence type="ECO:0000256" key="3">
    <source>
        <dbReference type="ARBA" id="ARBA00022475"/>
    </source>
</evidence>
<dbReference type="CDD" id="cd06261">
    <property type="entry name" value="TM_PBP2"/>
    <property type="match status" value="1"/>
</dbReference>
<feature type="transmembrane region" description="Helical" evidence="7">
    <location>
        <begin position="136"/>
        <end position="159"/>
    </location>
</feature>
<organism evidence="9 10">
    <name type="scientific">Paenibacillus ginsengarvi</name>
    <dbReference type="NCBI Taxonomy" id="400777"/>
    <lineage>
        <taxon>Bacteria</taxon>
        <taxon>Bacillati</taxon>
        <taxon>Bacillota</taxon>
        <taxon>Bacilli</taxon>
        <taxon>Bacillales</taxon>
        <taxon>Paenibacillaceae</taxon>
        <taxon>Paenibacillus</taxon>
    </lineage>
</organism>
<dbReference type="Gene3D" id="1.10.3720.10">
    <property type="entry name" value="MetI-like"/>
    <property type="match status" value="1"/>
</dbReference>
<name>A0A3B0CKH3_9BACL</name>
<feature type="domain" description="ABC transmembrane type-1" evidence="8">
    <location>
        <begin position="90"/>
        <end position="308"/>
    </location>
</feature>
<dbReference type="InterPro" id="IPR000515">
    <property type="entry name" value="MetI-like"/>
</dbReference>
<proteinExistence type="inferred from homology"/>
<evidence type="ECO:0000256" key="2">
    <source>
        <dbReference type="ARBA" id="ARBA00022448"/>
    </source>
</evidence>
<dbReference type="SUPFAM" id="SSF161098">
    <property type="entry name" value="MetI-like"/>
    <property type="match status" value="1"/>
</dbReference>
<evidence type="ECO:0000259" key="8">
    <source>
        <dbReference type="PROSITE" id="PS50928"/>
    </source>
</evidence>
<accession>A0A3B0CKH3</accession>
<dbReference type="PANTHER" id="PTHR43227:SF11">
    <property type="entry name" value="BLL4140 PROTEIN"/>
    <property type="match status" value="1"/>
</dbReference>
<feature type="transmembrane region" description="Helical" evidence="7">
    <location>
        <begin position="287"/>
        <end position="312"/>
    </location>
</feature>
<protein>
    <submittedName>
        <fullName evidence="9">Sugar ABC transporter permease</fullName>
    </submittedName>
</protein>
<keyword evidence="5 7" id="KW-1133">Transmembrane helix</keyword>
<keyword evidence="2 7" id="KW-0813">Transport</keyword>
<feature type="transmembrane region" description="Helical" evidence="7">
    <location>
        <begin position="94"/>
        <end position="115"/>
    </location>
</feature>
<comment type="subcellular location">
    <subcellularLocation>
        <location evidence="1 7">Cell membrane</location>
        <topology evidence="1 7">Multi-pass membrane protein</topology>
    </subcellularLocation>
</comment>
<dbReference type="InterPro" id="IPR035906">
    <property type="entry name" value="MetI-like_sf"/>
</dbReference>
<dbReference type="GO" id="GO:0005886">
    <property type="term" value="C:plasma membrane"/>
    <property type="evidence" value="ECO:0007669"/>
    <property type="project" value="UniProtKB-SubCell"/>
</dbReference>
<dbReference type="InterPro" id="IPR050809">
    <property type="entry name" value="UgpAE/MalFG_permease"/>
</dbReference>
<sequence length="320" mass="35940">MRLKPETFTIAEVRKPSGRRIWRRLSLQWEAQLMVVPALLFIFVFMYIPMYGVLMAFQDYDLFKGFTRSPWVGLKHFRMFFEAPEFGSVVRNTVVISVLKLLVGFPAPITLALMLNEVRHMAFKRIVQTISYLPHFLSWVIVSGLVISMLSVDSGSLNIALEKLRLIGEPINFLSIPDYFWAILITAGVWKEVGFAAIVYLAAIAGVDPHLYEAASIDGASRWKQIFLITIPSISPVVIIFLILAVGNILNAGFEDIWLLARNPVLRDVSDVIDTYVYRAGILSSRYSYATAVGLFKAVISVGLLTIANAIARKFGTSLW</sequence>
<dbReference type="Pfam" id="PF00528">
    <property type="entry name" value="BPD_transp_1"/>
    <property type="match status" value="1"/>
</dbReference>
<dbReference type="OrthoDB" id="9785836at2"/>
<evidence type="ECO:0000256" key="4">
    <source>
        <dbReference type="ARBA" id="ARBA00022692"/>
    </source>
</evidence>
<reference evidence="9 10" key="1">
    <citation type="journal article" date="2007" name="Int. J. Syst. Evol. Microbiol.">
        <title>Paenibacillus ginsengarvi sp. nov., isolated from soil from ginseng cultivation.</title>
        <authorList>
            <person name="Yoon M.H."/>
            <person name="Ten L.N."/>
            <person name="Im W.T."/>
        </authorList>
    </citation>
    <scope>NUCLEOTIDE SEQUENCE [LARGE SCALE GENOMIC DNA]</scope>
    <source>
        <strain evidence="9 10">KCTC 13059</strain>
    </source>
</reference>
<dbReference type="EMBL" id="RBAH01000002">
    <property type="protein sequence ID" value="RKN86185.1"/>
    <property type="molecule type" value="Genomic_DNA"/>
</dbReference>
<dbReference type="PANTHER" id="PTHR43227">
    <property type="entry name" value="BLL4140 PROTEIN"/>
    <property type="match status" value="1"/>
</dbReference>
<gene>
    <name evidence="9" type="ORF">D7M11_04020</name>
</gene>
<dbReference type="AlphaFoldDB" id="A0A3B0CKH3"/>
<dbReference type="Proteomes" id="UP000282311">
    <property type="component" value="Unassembled WGS sequence"/>
</dbReference>
<feature type="transmembrane region" description="Helical" evidence="7">
    <location>
        <begin position="33"/>
        <end position="57"/>
    </location>
</feature>
<keyword evidence="10" id="KW-1185">Reference proteome</keyword>
<keyword evidence="6 7" id="KW-0472">Membrane</keyword>
<evidence type="ECO:0000256" key="7">
    <source>
        <dbReference type="RuleBase" id="RU363032"/>
    </source>
</evidence>
<comment type="caution">
    <text evidence="9">The sequence shown here is derived from an EMBL/GenBank/DDBJ whole genome shotgun (WGS) entry which is preliminary data.</text>
</comment>
<keyword evidence="4 7" id="KW-0812">Transmembrane</keyword>
<evidence type="ECO:0000313" key="9">
    <source>
        <dbReference type="EMBL" id="RKN86185.1"/>
    </source>
</evidence>
<evidence type="ECO:0000256" key="1">
    <source>
        <dbReference type="ARBA" id="ARBA00004651"/>
    </source>
</evidence>
<keyword evidence="3" id="KW-1003">Cell membrane</keyword>